<sequence>MELVTTPRIRYLRSLADEILHNYGRGRTVVAIDGPVRSGKTEFGDDLAAVFTERGHPVFRASLEHFHRSREEQAAFGPETAERYYSYGFDYSLLRRVLLEPFRLAGSTGFVTQAFDPTRDDRIIPKWITGPPDATLIVDGRFALRPELRPLWNWSAYLDVEPTDEADILYSVKEHPRRFATAVIDNTERSRPRRLFLDSC</sequence>
<protein>
    <recommendedName>
        <fullName evidence="3">Uridine kinase</fullName>
    </recommendedName>
</protein>
<dbReference type="SUPFAM" id="SSF52540">
    <property type="entry name" value="P-loop containing nucleoside triphosphate hydrolases"/>
    <property type="match status" value="1"/>
</dbReference>
<dbReference type="RefSeq" id="WP_135121041.1">
    <property type="nucleotide sequence ID" value="NZ_SPQZ01000005.1"/>
</dbReference>
<evidence type="ECO:0008006" key="3">
    <source>
        <dbReference type="Google" id="ProtNLM"/>
    </source>
</evidence>
<name>A0A4Y9QUY8_9MICO</name>
<dbReference type="EMBL" id="SPQZ01000005">
    <property type="protein sequence ID" value="TFV96339.1"/>
    <property type="molecule type" value="Genomic_DNA"/>
</dbReference>
<gene>
    <name evidence="1" type="ORF">E4M00_13495</name>
</gene>
<keyword evidence="2" id="KW-1185">Reference proteome</keyword>
<dbReference type="AlphaFoldDB" id="A0A4Y9QUY8"/>
<evidence type="ECO:0000313" key="1">
    <source>
        <dbReference type="EMBL" id="TFV96339.1"/>
    </source>
</evidence>
<dbReference type="Gene3D" id="3.40.50.300">
    <property type="entry name" value="P-loop containing nucleotide triphosphate hydrolases"/>
    <property type="match status" value="1"/>
</dbReference>
<dbReference type="Proteomes" id="UP000298127">
    <property type="component" value="Unassembled WGS sequence"/>
</dbReference>
<reference evidence="1 2" key="1">
    <citation type="journal article" date="2018" name="J. Microbiol.">
        <title>Leifsonia flava sp. nov., a novel actinobacterium isolated from the rhizosphere of Aquilegia viridiflora.</title>
        <authorList>
            <person name="Cai Y."/>
            <person name="Tao W.Z."/>
            <person name="Ma Y.J."/>
            <person name="Cheng J."/>
            <person name="Zhang M.Y."/>
            <person name="Zhang Y.X."/>
        </authorList>
    </citation>
    <scope>NUCLEOTIDE SEQUENCE [LARGE SCALE GENOMIC DNA]</scope>
    <source>
        <strain evidence="1 2">SYP-B2174</strain>
    </source>
</reference>
<comment type="caution">
    <text evidence="1">The sequence shown here is derived from an EMBL/GenBank/DDBJ whole genome shotgun (WGS) entry which is preliminary data.</text>
</comment>
<dbReference type="InterPro" id="IPR027417">
    <property type="entry name" value="P-loop_NTPase"/>
</dbReference>
<evidence type="ECO:0000313" key="2">
    <source>
        <dbReference type="Proteomes" id="UP000298127"/>
    </source>
</evidence>
<organism evidence="1 2">
    <name type="scientific">Orlajensenia leifsoniae</name>
    <dbReference type="NCBI Taxonomy" id="2561933"/>
    <lineage>
        <taxon>Bacteria</taxon>
        <taxon>Bacillati</taxon>
        <taxon>Actinomycetota</taxon>
        <taxon>Actinomycetes</taxon>
        <taxon>Micrococcales</taxon>
        <taxon>Microbacteriaceae</taxon>
        <taxon>Orlajensenia</taxon>
    </lineage>
</organism>
<proteinExistence type="predicted"/>
<accession>A0A4Y9QUY8</accession>